<evidence type="ECO:0000313" key="1">
    <source>
        <dbReference type="EMBL" id="KEJ93321.1"/>
    </source>
</evidence>
<reference evidence="1 2" key="1">
    <citation type="submission" date="2014-04" db="EMBL/GenBank/DDBJ databases">
        <title>Draft Genome Sequence of Synergistes jonesii.</title>
        <authorList>
            <person name="Coil D.A."/>
            <person name="Eisen J.A."/>
            <person name="Holland-Moritz H.E."/>
        </authorList>
    </citation>
    <scope>NUCLEOTIDE SEQUENCE [LARGE SCALE GENOMIC DNA]</scope>
    <source>
        <strain evidence="1 2">78-1</strain>
    </source>
</reference>
<evidence type="ECO:0000313" key="2">
    <source>
        <dbReference type="Proteomes" id="UP000027665"/>
    </source>
</evidence>
<name>A0A073IV18_9BACT</name>
<accession>A0A073IV18</accession>
<gene>
    <name evidence="1" type="ORF">EH55_10695</name>
</gene>
<proteinExistence type="predicted"/>
<dbReference type="Proteomes" id="UP000027665">
    <property type="component" value="Unassembled WGS sequence"/>
</dbReference>
<comment type="caution">
    <text evidence="1">The sequence shown here is derived from an EMBL/GenBank/DDBJ whole genome shotgun (WGS) entry which is preliminary data.</text>
</comment>
<protein>
    <submittedName>
        <fullName evidence="1">Uncharacterized protein</fullName>
    </submittedName>
</protein>
<dbReference type="AlphaFoldDB" id="A0A073IV18"/>
<keyword evidence="2" id="KW-1185">Reference proteome</keyword>
<sequence>MRIIKQSDFTAQILLNNIPHLFRKRTRISDRCAFLNTRSKYYGIRSALDQLPCTKDCLFSWTSTAIAESNKLDIPIDSLKYTSAFSDYFKVSCTGVVILIL</sequence>
<organism evidence="1 2">
    <name type="scientific">Synergistes jonesii</name>
    <dbReference type="NCBI Taxonomy" id="2754"/>
    <lineage>
        <taxon>Bacteria</taxon>
        <taxon>Thermotogati</taxon>
        <taxon>Synergistota</taxon>
        <taxon>Synergistia</taxon>
        <taxon>Synergistales</taxon>
        <taxon>Synergistaceae</taxon>
        <taxon>Synergistes</taxon>
    </lineage>
</organism>
<dbReference type="EMBL" id="JMKI01000005">
    <property type="protein sequence ID" value="KEJ93321.1"/>
    <property type="molecule type" value="Genomic_DNA"/>
</dbReference>